<feature type="signal peptide" evidence="2">
    <location>
        <begin position="1"/>
        <end position="20"/>
    </location>
</feature>
<feature type="compositionally biased region" description="Pro residues" evidence="1">
    <location>
        <begin position="74"/>
        <end position="95"/>
    </location>
</feature>
<reference evidence="3 4" key="1">
    <citation type="submission" date="2018-04" db="EMBL/GenBank/DDBJ databases">
        <title>Massilia violaceinigra sp. nov., a novel purple-pigmented bacterium isolated from Tianshan glacier, Xinjiang, China.</title>
        <authorList>
            <person name="Wang H."/>
        </authorList>
    </citation>
    <scope>NUCLEOTIDE SEQUENCE [LARGE SCALE GENOMIC DNA]</scope>
    <source>
        <strain evidence="3 4">B448-2</strain>
    </source>
</reference>
<feature type="compositionally biased region" description="Low complexity" evidence="1">
    <location>
        <begin position="46"/>
        <end position="59"/>
    </location>
</feature>
<keyword evidence="2" id="KW-0732">Signal</keyword>
<accession>A0A2U2HMS8</accession>
<feature type="region of interest" description="Disordered" evidence="1">
    <location>
        <begin position="36"/>
        <end position="106"/>
    </location>
</feature>
<feature type="non-terminal residue" evidence="3">
    <location>
        <position position="106"/>
    </location>
</feature>
<name>A0A2U2HMS8_9BURK</name>
<sequence length="106" mass="10598">MKTISLLMFALLCPAAGAGAASTTIYNTSCDAANGKCKAPQPAPKALRAPHAPEALHAPHAPEPPQAPRAIAAPQPPAPPKLPSMPALAPLPPLPSTDAMHAAPPA</sequence>
<protein>
    <submittedName>
        <fullName evidence="3">Aminodeoxychorismate synthase component I</fullName>
    </submittedName>
</protein>
<evidence type="ECO:0000256" key="2">
    <source>
        <dbReference type="SAM" id="SignalP"/>
    </source>
</evidence>
<keyword evidence="4" id="KW-1185">Reference proteome</keyword>
<evidence type="ECO:0000313" key="4">
    <source>
        <dbReference type="Proteomes" id="UP000241421"/>
    </source>
</evidence>
<gene>
    <name evidence="3" type="ORF">C7C56_010215</name>
</gene>
<feature type="chain" id="PRO_5015681562" evidence="2">
    <location>
        <begin position="21"/>
        <end position="106"/>
    </location>
</feature>
<organism evidence="3 4">
    <name type="scientific">Massilia glaciei</name>
    <dbReference type="NCBI Taxonomy" id="1524097"/>
    <lineage>
        <taxon>Bacteria</taxon>
        <taxon>Pseudomonadati</taxon>
        <taxon>Pseudomonadota</taxon>
        <taxon>Betaproteobacteria</taxon>
        <taxon>Burkholderiales</taxon>
        <taxon>Oxalobacteraceae</taxon>
        <taxon>Telluria group</taxon>
        <taxon>Massilia</taxon>
    </lineage>
</organism>
<dbReference type="EMBL" id="PXWF02000146">
    <property type="protein sequence ID" value="PWF48752.1"/>
    <property type="molecule type" value="Genomic_DNA"/>
</dbReference>
<proteinExistence type="predicted"/>
<evidence type="ECO:0000313" key="3">
    <source>
        <dbReference type="EMBL" id="PWF48752.1"/>
    </source>
</evidence>
<comment type="caution">
    <text evidence="3">The sequence shown here is derived from an EMBL/GenBank/DDBJ whole genome shotgun (WGS) entry which is preliminary data.</text>
</comment>
<dbReference type="AlphaFoldDB" id="A0A2U2HMS8"/>
<dbReference type="Proteomes" id="UP000241421">
    <property type="component" value="Unassembled WGS sequence"/>
</dbReference>
<evidence type="ECO:0000256" key="1">
    <source>
        <dbReference type="SAM" id="MobiDB-lite"/>
    </source>
</evidence>